<feature type="chain" id="PRO_5041231242" evidence="2">
    <location>
        <begin position="17"/>
        <end position="206"/>
    </location>
</feature>
<evidence type="ECO:0000256" key="1">
    <source>
        <dbReference type="ARBA" id="ARBA00006889"/>
    </source>
</evidence>
<dbReference type="Proteomes" id="UP001178461">
    <property type="component" value="Chromosome 17"/>
</dbReference>
<dbReference type="InterPro" id="IPR002345">
    <property type="entry name" value="Lipocalin"/>
</dbReference>
<reference evidence="4" key="1">
    <citation type="submission" date="2022-12" db="EMBL/GenBank/DDBJ databases">
        <authorList>
            <person name="Alioto T."/>
            <person name="Alioto T."/>
            <person name="Gomez Garrido J."/>
        </authorList>
    </citation>
    <scope>NUCLEOTIDE SEQUENCE</scope>
</reference>
<dbReference type="Gene3D" id="2.40.128.20">
    <property type="match status" value="1"/>
</dbReference>
<protein>
    <submittedName>
        <fullName evidence="4">Urinary 20-like</fullName>
    </submittedName>
</protein>
<name>A0AA35LI22_9SAUR</name>
<dbReference type="InterPro" id="IPR000566">
    <property type="entry name" value="Lipocln_cytosolic_FA-bd_dom"/>
</dbReference>
<dbReference type="PRINTS" id="PR00179">
    <property type="entry name" value="LIPOCALIN"/>
</dbReference>
<proteinExistence type="inferred from homology"/>
<dbReference type="AlphaFoldDB" id="A0AA35LI22"/>
<dbReference type="CDD" id="cd00301">
    <property type="entry name" value="lipocalin_FABP"/>
    <property type="match status" value="1"/>
</dbReference>
<gene>
    <name evidence="4" type="ORF">PODLI_1B012307</name>
</gene>
<dbReference type="SUPFAM" id="SSF50814">
    <property type="entry name" value="Lipocalins"/>
    <property type="match status" value="1"/>
</dbReference>
<dbReference type="Pfam" id="PF00061">
    <property type="entry name" value="Lipocalin"/>
    <property type="match status" value="1"/>
</dbReference>
<evidence type="ECO:0000256" key="2">
    <source>
        <dbReference type="SAM" id="SignalP"/>
    </source>
</evidence>
<evidence type="ECO:0000313" key="5">
    <source>
        <dbReference type="Proteomes" id="UP001178461"/>
    </source>
</evidence>
<keyword evidence="2" id="KW-0732">Signal</keyword>
<organism evidence="4 5">
    <name type="scientific">Podarcis lilfordi</name>
    <name type="common">Lilford's wall lizard</name>
    <dbReference type="NCBI Taxonomy" id="74358"/>
    <lineage>
        <taxon>Eukaryota</taxon>
        <taxon>Metazoa</taxon>
        <taxon>Chordata</taxon>
        <taxon>Craniata</taxon>
        <taxon>Vertebrata</taxon>
        <taxon>Euteleostomi</taxon>
        <taxon>Lepidosauria</taxon>
        <taxon>Squamata</taxon>
        <taxon>Bifurcata</taxon>
        <taxon>Unidentata</taxon>
        <taxon>Episquamata</taxon>
        <taxon>Laterata</taxon>
        <taxon>Lacertibaenia</taxon>
        <taxon>Lacertidae</taxon>
        <taxon>Podarcis</taxon>
    </lineage>
</organism>
<sequence>MNIVLITIVFAGTCSAVPKYEVPVPIPMMPDLNLKKLTGKWFPIATVQYDKQTREVYGYLMEPQKNGELVLKIDVPKKGECRRKKVVLYPIKRAEFDTEDEKTTVHIVDTDYETYHIIHFLMEHMGMLQLYGREQTKQSPMYPKIISVYKKIWKRKPKITWERCLHEDGDGGIVLESASCIANTNHHCEPFHLERKLESFGSDIYS</sequence>
<dbReference type="InterPro" id="IPR012674">
    <property type="entry name" value="Calycin"/>
</dbReference>
<feature type="signal peptide" evidence="2">
    <location>
        <begin position="1"/>
        <end position="16"/>
    </location>
</feature>
<feature type="domain" description="Lipocalin/cytosolic fatty-acid binding" evidence="3">
    <location>
        <begin position="38"/>
        <end position="138"/>
    </location>
</feature>
<evidence type="ECO:0000313" key="4">
    <source>
        <dbReference type="EMBL" id="CAI5796366.1"/>
    </source>
</evidence>
<dbReference type="GO" id="GO:0036094">
    <property type="term" value="F:small molecule binding"/>
    <property type="evidence" value="ECO:0007669"/>
    <property type="project" value="InterPro"/>
</dbReference>
<dbReference type="PANTHER" id="PTHR11430:SF32">
    <property type="entry name" value="CHLOROPLASTIC LIPOCALIN"/>
    <property type="match status" value="1"/>
</dbReference>
<comment type="similarity">
    <text evidence="1">Belongs to the calycin superfamily. Lipocalin family.</text>
</comment>
<dbReference type="PANTHER" id="PTHR11430">
    <property type="entry name" value="LIPOCALIN"/>
    <property type="match status" value="1"/>
</dbReference>
<keyword evidence="5" id="KW-1185">Reference proteome</keyword>
<dbReference type="EMBL" id="OX395142">
    <property type="protein sequence ID" value="CAI5796366.1"/>
    <property type="molecule type" value="Genomic_DNA"/>
</dbReference>
<accession>A0AA35LI22</accession>
<evidence type="ECO:0000259" key="3">
    <source>
        <dbReference type="Pfam" id="PF00061"/>
    </source>
</evidence>